<accession>M1DW15</accession>
<dbReference type="AlphaFoldDB" id="M1DW15"/>
<dbReference type="PaxDb" id="4113-PGSC0003DMT400095321"/>
<dbReference type="Proteomes" id="UP000011115">
    <property type="component" value="Unassembled WGS sequence"/>
</dbReference>
<organism evidence="2 3">
    <name type="scientific">Solanum tuberosum</name>
    <name type="common">Potato</name>
    <dbReference type="NCBI Taxonomy" id="4113"/>
    <lineage>
        <taxon>Eukaryota</taxon>
        <taxon>Viridiplantae</taxon>
        <taxon>Streptophyta</taxon>
        <taxon>Embryophyta</taxon>
        <taxon>Tracheophyta</taxon>
        <taxon>Spermatophyta</taxon>
        <taxon>Magnoliopsida</taxon>
        <taxon>eudicotyledons</taxon>
        <taxon>Gunneridae</taxon>
        <taxon>Pentapetalae</taxon>
        <taxon>asterids</taxon>
        <taxon>lamiids</taxon>
        <taxon>Solanales</taxon>
        <taxon>Solanaceae</taxon>
        <taxon>Solanoideae</taxon>
        <taxon>Solaneae</taxon>
        <taxon>Solanum</taxon>
    </lineage>
</organism>
<evidence type="ECO:0000256" key="1">
    <source>
        <dbReference type="SAM" id="MobiDB-lite"/>
    </source>
</evidence>
<evidence type="ECO:0000313" key="3">
    <source>
        <dbReference type="Proteomes" id="UP000011115"/>
    </source>
</evidence>
<reference evidence="2" key="2">
    <citation type="submission" date="2015-06" db="UniProtKB">
        <authorList>
            <consortium name="EnsemblPlants"/>
        </authorList>
    </citation>
    <scope>IDENTIFICATION</scope>
    <source>
        <strain evidence="2">DM1-3 516 R44</strain>
    </source>
</reference>
<proteinExistence type="predicted"/>
<name>M1DW15_SOLTU</name>
<dbReference type="Gramene" id="PGSC0003DMT400095321">
    <property type="protein sequence ID" value="PGSC0003DMT400095321"/>
    <property type="gene ID" value="PGSC0003DMG400044892"/>
</dbReference>
<sequence length="149" mass="15726">MLNVLLESVTFGKKPEVAEGTQRLAESLHDRPLSAPLNPSYTVTFGGLTQFTEAIQRPANYTTRSKAAERIIPEQENAKGITINEDVAISKGKATKLPTTAMHVFLEDSHVTAPSGSGTTVPPEVISSTDAQTQSDASGTDAQTDGATV</sequence>
<dbReference type="EnsemblPlants" id="PGSC0003DMT400095321">
    <property type="protein sequence ID" value="PGSC0003DMT400095321"/>
    <property type="gene ID" value="PGSC0003DMG400044892"/>
</dbReference>
<protein>
    <recommendedName>
        <fullName evidence="4">Integrase core domain containing protein</fullName>
    </recommendedName>
</protein>
<dbReference type="HOGENOM" id="CLU_083482_0_0_1"/>
<reference evidence="3" key="1">
    <citation type="journal article" date="2011" name="Nature">
        <title>Genome sequence and analysis of the tuber crop potato.</title>
        <authorList>
            <consortium name="The Potato Genome Sequencing Consortium"/>
        </authorList>
    </citation>
    <scope>NUCLEOTIDE SEQUENCE [LARGE SCALE GENOMIC DNA]</scope>
    <source>
        <strain evidence="3">cv. DM1-3 516 R44</strain>
    </source>
</reference>
<dbReference type="InParanoid" id="M1DW15"/>
<feature type="compositionally biased region" description="Polar residues" evidence="1">
    <location>
        <begin position="112"/>
        <end position="149"/>
    </location>
</feature>
<evidence type="ECO:0000313" key="2">
    <source>
        <dbReference type="EnsemblPlants" id="PGSC0003DMT400095321"/>
    </source>
</evidence>
<evidence type="ECO:0008006" key="4">
    <source>
        <dbReference type="Google" id="ProtNLM"/>
    </source>
</evidence>
<feature type="region of interest" description="Disordered" evidence="1">
    <location>
        <begin position="108"/>
        <end position="149"/>
    </location>
</feature>
<keyword evidence="3" id="KW-1185">Reference proteome</keyword>